<keyword evidence="8" id="KW-1133">Transmembrane helix</keyword>
<dbReference type="CDD" id="cd01949">
    <property type="entry name" value="GGDEF"/>
    <property type="match status" value="1"/>
</dbReference>
<dbReference type="InterPro" id="IPR000014">
    <property type="entry name" value="PAS"/>
</dbReference>
<dbReference type="Gene3D" id="3.20.20.450">
    <property type="entry name" value="EAL domain"/>
    <property type="match status" value="1"/>
</dbReference>
<dbReference type="CDD" id="cd01948">
    <property type="entry name" value="EAL"/>
    <property type="match status" value="1"/>
</dbReference>
<evidence type="ECO:0000313" key="13">
    <source>
        <dbReference type="Proteomes" id="UP000238730"/>
    </source>
</evidence>
<dbReference type="GO" id="GO:0016301">
    <property type="term" value="F:kinase activity"/>
    <property type="evidence" value="ECO:0007669"/>
    <property type="project" value="UniProtKB-KW"/>
</dbReference>
<dbReference type="GO" id="GO:0005886">
    <property type="term" value="C:plasma membrane"/>
    <property type="evidence" value="ECO:0007669"/>
    <property type="project" value="UniProtKB-SubCell"/>
</dbReference>
<dbReference type="GO" id="GO:0005524">
    <property type="term" value="F:ATP binding"/>
    <property type="evidence" value="ECO:0007669"/>
    <property type="project" value="UniProtKB-KW"/>
</dbReference>
<gene>
    <name evidence="12" type="ORF">BTO08_04245</name>
</gene>
<evidence type="ECO:0000256" key="8">
    <source>
        <dbReference type="SAM" id="Phobius"/>
    </source>
</evidence>
<dbReference type="InterPro" id="IPR052155">
    <property type="entry name" value="Biofilm_reg_signaling"/>
</dbReference>
<dbReference type="CDD" id="cd00130">
    <property type="entry name" value="PAS"/>
    <property type="match status" value="1"/>
</dbReference>
<dbReference type="InterPro" id="IPR000160">
    <property type="entry name" value="GGDEF_dom"/>
</dbReference>
<keyword evidence="4" id="KW-0547">Nucleotide-binding</keyword>
<evidence type="ECO:0000259" key="9">
    <source>
        <dbReference type="PROSITE" id="PS50113"/>
    </source>
</evidence>
<dbReference type="SUPFAM" id="SSF103190">
    <property type="entry name" value="Sensory domain-like"/>
    <property type="match status" value="1"/>
</dbReference>
<dbReference type="NCBIfam" id="TIGR00229">
    <property type="entry name" value="sensory_box"/>
    <property type="match status" value="1"/>
</dbReference>
<comment type="caution">
    <text evidence="12">The sequence shown here is derived from an EMBL/GenBank/DDBJ whole genome shotgun (WGS) entry which is preliminary data.</text>
</comment>
<evidence type="ECO:0000256" key="5">
    <source>
        <dbReference type="ARBA" id="ARBA00022777"/>
    </source>
</evidence>
<feature type="domain" description="GGDEF" evidence="11">
    <location>
        <begin position="620"/>
        <end position="754"/>
    </location>
</feature>
<protein>
    <submittedName>
        <fullName evidence="12">GGDEF domain-containing protein</fullName>
    </submittedName>
</protein>
<dbReference type="Pfam" id="PF13188">
    <property type="entry name" value="PAS_8"/>
    <property type="match status" value="1"/>
</dbReference>
<dbReference type="Pfam" id="PF00989">
    <property type="entry name" value="PAS"/>
    <property type="match status" value="1"/>
</dbReference>
<evidence type="ECO:0000256" key="6">
    <source>
        <dbReference type="ARBA" id="ARBA00022840"/>
    </source>
</evidence>
<accession>A0A2S7VX38</accession>
<dbReference type="InterPro" id="IPR029151">
    <property type="entry name" value="Sensor-like_sf"/>
</dbReference>
<dbReference type="InterPro" id="IPR029787">
    <property type="entry name" value="Nucleotide_cyclase"/>
</dbReference>
<dbReference type="SUPFAM" id="SSF55073">
    <property type="entry name" value="Nucleotide cyclase"/>
    <property type="match status" value="1"/>
</dbReference>
<dbReference type="Gene3D" id="3.30.70.270">
    <property type="match status" value="1"/>
</dbReference>
<evidence type="ECO:0000256" key="3">
    <source>
        <dbReference type="ARBA" id="ARBA00022679"/>
    </source>
</evidence>
<dbReference type="RefSeq" id="WP_105060016.1">
    <property type="nucleotide sequence ID" value="NZ_MSCJ01000001.1"/>
</dbReference>
<feature type="domain" description="EAL" evidence="10">
    <location>
        <begin position="762"/>
        <end position="1015"/>
    </location>
</feature>
<keyword evidence="3" id="KW-0808">Transferase</keyword>
<dbReference type="InterPro" id="IPR013767">
    <property type="entry name" value="PAS_fold"/>
</dbReference>
<dbReference type="SUPFAM" id="SSF55785">
    <property type="entry name" value="PYP-like sensor domain (PAS domain)"/>
    <property type="match status" value="2"/>
</dbReference>
<dbReference type="GO" id="GO:0000160">
    <property type="term" value="P:phosphorelay signal transduction system"/>
    <property type="evidence" value="ECO:0007669"/>
    <property type="project" value="UniProtKB-KW"/>
</dbReference>
<evidence type="ECO:0000256" key="4">
    <source>
        <dbReference type="ARBA" id="ARBA00022741"/>
    </source>
</evidence>
<keyword evidence="6" id="KW-0067">ATP-binding</keyword>
<organism evidence="12 13">
    <name type="scientific">Photobacterium angustum</name>
    <dbReference type="NCBI Taxonomy" id="661"/>
    <lineage>
        <taxon>Bacteria</taxon>
        <taxon>Pseudomonadati</taxon>
        <taxon>Pseudomonadota</taxon>
        <taxon>Gammaproteobacteria</taxon>
        <taxon>Vibrionales</taxon>
        <taxon>Vibrionaceae</taxon>
        <taxon>Photobacterium</taxon>
    </lineage>
</organism>
<dbReference type="InterPro" id="IPR001633">
    <property type="entry name" value="EAL_dom"/>
</dbReference>
<dbReference type="InterPro" id="IPR035965">
    <property type="entry name" value="PAS-like_dom_sf"/>
</dbReference>
<dbReference type="PROSITE" id="PS50883">
    <property type="entry name" value="EAL"/>
    <property type="match status" value="1"/>
</dbReference>
<keyword evidence="8" id="KW-0812">Transmembrane</keyword>
<dbReference type="PANTHER" id="PTHR44757:SF2">
    <property type="entry name" value="BIOFILM ARCHITECTURE MAINTENANCE PROTEIN MBAA"/>
    <property type="match status" value="1"/>
</dbReference>
<dbReference type="InterPro" id="IPR000700">
    <property type="entry name" value="PAS-assoc_C"/>
</dbReference>
<feature type="domain" description="PAC" evidence="9">
    <location>
        <begin position="535"/>
        <end position="588"/>
    </location>
</feature>
<keyword evidence="5" id="KW-0418">Kinase</keyword>
<feature type="transmembrane region" description="Helical" evidence="8">
    <location>
        <begin position="7"/>
        <end position="27"/>
    </location>
</feature>
<dbReference type="PROSITE" id="PS50887">
    <property type="entry name" value="GGDEF"/>
    <property type="match status" value="1"/>
</dbReference>
<dbReference type="SMART" id="SM00267">
    <property type="entry name" value="GGDEF"/>
    <property type="match status" value="1"/>
</dbReference>
<dbReference type="InterPro" id="IPR035919">
    <property type="entry name" value="EAL_sf"/>
</dbReference>
<dbReference type="OrthoDB" id="9804951at2"/>
<dbReference type="AlphaFoldDB" id="A0A2S7VX38"/>
<dbReference type="SMART" id="SM00091">
    <property type="entry name" value="PAS"/>
    <property type="match status" value="2"/>
</dbReference>
<name>A0A2S7VX38_PHOAN</name>
<dbReference type="EMBL" id="MSCJ01000001">
    <property type="protein sequence ID" value="PQJ66680.1"/>
    <property type="molecule type" value="Genomic_DNA"/>
</dbReference>
<dbReference type="SMART" id="SM00052">
    <property type="entry name" value="EAL"/>
    <property type="match status" value="1"/>
</dbReference>
<dbReference type="InterPro" id="IPR001610">
    <property type="entry name" value="PAC"/>
</dbReference>
<dbReference type="PROSITE" id="PS50113">
    <property type="entry name" value="PAC"/>
    <property type="match status" value="1"/>
</dbReference>
<dbReference type="Pfam" id="PF00990">
    <property type="entry name" value="GGDEF"/>
    <property type="match status" value="1"/>
</dbReference>
<evidence type="ECO:0000259" key="10">
    <source>
        <dbReference type="PROSITE" id="PS50883"/>
    </source>
</evidence>
<dbReference type="SMART" id="SM00086">
    <property type="entry name" value="PAC"/>
    <property type="match status" value="1"/>
</dbReference>
<dbReference type="InterPro" id="IPR043128">
    <property type="entry name" value="Rev_trsase/Diguanyl_cyclase"/>
</dbReference>
<reference evidence="12 13" key="1">
    <citation type="submission" date="2016-12" db="EMBL/GenBank/DDBJ databases">
        <title>Diversity of luminous bacteria.</title>
        <authorList>
            <person name="Yoshizawa S."/>
            <person name="Kogure K."/>
        </authorList>
    </citation>
    <scope>NUCLEOTIDE SEQUENCE [LARGE SCALE GENOMIC DNA]</scope>
    <source>
        <strain evidence="12 13">LC1-200</strain>
    </source>
</reference>
<evidence type="ECO:0000313" key="12">
    <source>
        <dbReference type="EMBL" id="PQJ66680.1"/>
    </source>
</evidence>
<dbReference type="SUPFAM" id="SSF141868">
    <property type="entry name" value="EAL domain-like"/>
    <property type="match status" value="1"/>
</dbReference>
<evidence type="ECO:0000256" key="7">
    <source>
        <dbReference type="ARBA" id="ARBA00023012"/>
    </source>
</evidence>
<keyword evidence="8" id="KW-0472">Membrane</keyword>
<keyword evidence="7" id="KW-0902">Two-component regulatory system</keyword>
<feature type="transmembrane region" description="Helical" evidence="8">
    <location>
        <begin position="306"/>
        <end position="327"/>
    </location>
</feature>
<comment type="subcellular location">
    <subcellularLocation>
        <location evidence="1">Cell inner membrane</location>
    </subcellularLocation>
</comment>
<evidence type="ECO:0000256" key="2">
    <source>
        <dbReference type="ARBA" id="ARBA00022553"/>
    </source>
</evidence>
<dbReference type="NCBIfam" id="TIGR00254">
    <property type="entry name" value="GGDEF"/>
    <property type="match status" value="1"/>
</dbReference>
<proteinExistence type="predicted"/>
<evidence type="ECO:0000256" key="1">
    <source>
        <dbReference type="ARBA" id="ARBA00004533"/>
    </source>
</evidence>
<dbReference type="PANTHER" id="PTHR44757">
    <property type="entry name" value="DIGUANYLATE CYCLASE DGCP"/>
    <property type="match status" value="1"/>
</dbReference>
<sequence length="1022" mass="117658">MNGLKPYLLALLVPLVAMVTILSLYFYQKDSVQLAEHIKENELRQLESLIQISHLHLNTITEDLNRLTYQLRQEPLHEPLRVLEKANVLKQFKSILVTSELYDSIRLIDYKNNQVLLLNKVKDGFHIDYSKVIEEPQELRNIDHTFSLNNKISYIYKHQNKVSFYQHLKLEHSNWVVQLSYHQIPVSNIASNKERTNFIINNDAKWITQPYLNKSLNPSGHDNTSSDDVLFSVTYPYLWNAVKRLNKGQTIIGDYLYTYTPLIFIDKSLNKNIDKNTSEWVLVSSLNLDKELNNLYFSNFTRIRLAAIYITFFILIISSVMLARRLIKNRKNEQILRKQRDDNLKRYEAVIKNSEDGIVVLNKNRVITAINDAAFKILNIHSRALQKPLIGLFYSKQIQDELTTLLNTIDQLPNTEHLKTHIKLKYKRSKHLEVIATKQVENIEDNILLHIADVTYWVNREKKLQALSRAAEQSAESVIITDKNGFIQYVNTAYIKMSNKPLNQLIGSHSSICINDYIENKNEQDELISKLVSGQSIRHVITKKKDNDIIYVDYTISPIRGDDGKICNYIATSKDITDRVSYENRLHRLAHYDALTQLPNRTMFTQDIAHSMQEAIRHKAQIAIVVIDLELTKQLHESMSNEDIEKILLIVSKRIKSNLRETDVLARIDSDEFGILIRSFHDLQTITQVAERLLQNTNAPLSIDSQVISISTNIGIALSSDAESDPKLIQKYAHIALYRAKGLSGSNYCYFTESMEAENIQRLILESDLRKSVGSDQYEYFYQPKVNANTHTLCGVEALLRWKNSKGEYRSPIDVIPVLESSELIIDAGRYLINQACLQLKSWQDKGYFFDIAINISARQLLEADLVETITHAINNTGCNPHYLELELTESVLMCDVNFALKQLKSLRELGIKIAIDDFGTGYSSLAYLSRFPINILKVDREFIKDLPSNKDSITICRSIIELAHNLNLTIVAEGVETEEQLKFLESLGVEELQGYYFDKPLPISDFENKYLTTNEIRSTLS</sequence>
<dbReference type="Gene3D" id="3.30.450.20">
    <property type="entry name" value="PAS domain"/>
    <property type="match status" value="2"/>
</dbReference>
<dbReference type="Pfam" id="PF00563">
    <property type="entry name" value="EAL"/>
    <property type="match status" value="1"/>
</dbReference>
<keyword evidence="2" id="KW-0597">Phosphoprotein</keyword>
<evidence type="ECO:0000259" key="11">
    <source>
        <dbReference type="PROSITE" id="PS50887"/>
    </source>
</evidence>
<dbReference type="Proteomes" id="UP000238730">
    <property type="component" value="Unassembled WGS sequence"/>
</dbReference>